<reference evidence="2" key="1">
    <citation type="submission" date="2016-10" db="EMBL/GenBank/DDBJ databases">
        <authorList>
            <person name="Varghese N."/>
            <person name="Submissions S."/>
        </authorList>
    </citation>
    <scope>NUCLEOTIDE SEQUENCE [LARGE SCALE GENOMIC DNA]</scope>
    <source>
        <strain evidence="2">DSM 17834</strain>
    </source>
</reference>
<sequence>MTEPDPRQADVRCDVCDCSTRVPGFGEQFGMLHAHWGYGSQHDGERYRVRVCESCFFKALAFLRQERRISRLFGDAQSGDLHFGLVARDEYWDES</sequence>
<organism evidence="1 2">
    <name type="scientific">Pseudomonas borbori</name>
    <dbReference type="NCBI Taxonomy" id="289003"/>
    <lineage>
        <taxon>Bacteria</taxon>
        <taxon>Pseudomonadati</taxon>
        <taxon>Pseudomonadota</taxon>
        <taxon>Gammaproteobacteria</taxon>
        <taxon>Pseudomonadales</taxon>
        <taxon>Pseudomonadaceae</taxon>
        <taxon>Pseudomonas</taxon>
    </lineage>
</organism>
<keyword evidence="2" id="KW-1185">Reference proteome</keyword>
<dbReference type="Proteomes" id="UP000198784">
    <property type="component" value="Unassembled WGS sequence"/>
</dbReference>
<accession>A0A1I5LCF8</accession>
<proteinExistence type="predicted"/>
<dbReference type="AlphaFoldDB" id="A0A1I5LCF8"/>
<evidence type="ECO:0000313" key="1">
    <source>
        <dbReference type="EMBL" id="SFO95059.1"/>
    </source>
</evidence>
<dbReference type="EMBL" id="FOWX01000003">
    <property type="protein sequence ID" value="SFO95059.1"/>
    <property type="molecule type" value="Genomic_DNA"/>
</dbReference>
<name>A0A1I5LCF8_9PSED</name>
<evidence type="ECO:0000313" key="2">
    <source>
        <dbReference type="Proteomes" id="UP000198784"/>
    </source>
</evidence>
<gene>
    <name evidence="1" type="ORF">SAMN05216190_1035</name>
</gene>
<dbReference type="OrthoDB" id="6168720at2"/>
<protein>
    <submittedName>
        <fullName evidence="1">Uncharacterized protein</fullName>
    </submittedName>
</protein>
<dbReference type="STRING" id="289003.SAMN05216190_1035"/>